<sequence>MCCAQVEILQRLCQIVLAGVMGRLSQLLVASVATVRHSLVWHSSEQLKHLEGFHELRSNTVTLWGSVFLALGKDPFTWDSRSLYGKKCRQGSESVAVSIQDQIGHFKHFDVIMSPCKHGGALNRSDTTQSCQCPVLARSEQNFLALDPDLEVRSTSQLAPGPGPVGPGPRGPYTNRGPTRSGSGITQPLDLDLRVGPGRVKGQWGPGPDRGKTDTT</sequence>
<dbReference type="Proteomes" id="UP000297245">
    <property type="component" value="Unassembled WGS sequence"/>
</dbReference>
<evidence type="ECO:0000313" key="2">
    <source>
        <dbReference type="EMBL" id="THU94758.1"/>
    </source>
</evidence>
<evidence type="ECO:0000313" key="3">
    <source>
        <dbReference type="Proteomes" id="UP000297245"/>
    </source>
</evidence>
<proteinExistence type="predicted"/>
<feature type="region of interest" description="Disordered" evidence="1">
    <location>
        <begin position="154"/>
        <end position="216"/>
    </location>
</feature>
<feature type="compositionally biased region" description="Pro residues" evidence="1">
    <location>
        <begin position="161"/>
        <end position="170"/>
    </location>
</feature>
<keyword evidence="3" id="KW-1185">Reference proteome</keyword>
<reference evidence="2 3" key="1">
    <citation type="journal article" date="2019" name="Nat. Ecol. Evol.">
        <title>Megaphylogeny resolves global patterns of mushroom evolution.</title>
        <authorList>
            <person name="Varga T."/>
            <person name="Krizsan K."/>
            <person name="Foldi C."/>
            <person name="Dima B."/>
            <person name="Sanchez-Garcia M."/>
            <person name="Sanchez-Ramirez S."/>
            <person name="Szollosi G.J."/>
            <person name="Szarkandi J.G."/>
            <person name="Papp V."/>
            <person name="Albert L."/>
            <person name="Andreopoulos W."/>
            <person name="Angelini C."/>
            <person name="Antonin V."/>
            <person name="Barry K.W."/>
            <person name="Bougher N.L."/>
            <person name="Buchanan P."/>
            <person name="Buyck B."/>
            <person name="Bense V."/>
            <person name="Catcheside P."/>
            <person name="Chovatia M."/>
            <person name="Cooper J."/>
            <person name="Damon W."/>
            <person name="Desjardin D."/>
            <person name="Finy P."/>
            <person name="Geml J."/>
            <person name="Haridas S."/>
            <person name="Hughes K."/>
            <person name="Justo A."/>
            <person name="Karasinski D."/>
            <person name="Kautmanova I."/>
            <person name="Kiss B."/>
            <person name="Kocsube S."/>
            <person name="Kotiranta H."/>
            <person name="LaButti K.M."/>
            <person name="Lechner B.E."/>
            <person name="Liimatainen K."/>
            <person name="Lipzen A."/>
            <person name="Lukacs Z."/>
            <person name="Mihaltcheva S."/>
            <person name="Morgado L.N."/>
            <person name="Niskanen T."/>
            <person name="Noordeloos M.E."/>
            <person name="Ohm R.A."/>
            <person name="Ortiz-Santana B."/>
            <person name="Ovrebo C."/>
            <person name="Racz N."/>
            <person name="Riley R."/>
            <person name="Savchenko A."/>
            <person name="Shiryaev A."/>
            <person name="Soop K."/>
            <person name="Spirin V."/>
            <person name="Szebenyi C."/>
            <person name="Tomsovsky M."/>
            <person name="Tulloss R.E."/>
            <person name="Uehling J."/>
            <person name="Grigoriev I.V."/>
            <person name="Vagvolgyi C."/>
            <person name="Papp T."/>
            <person name="Martin F.M."/>
            <person name="Miettinen O."/>
            <person name="Hibbett D.S."/>
            <person name="Nagy L.G."/>
        </authorList>
    </citation>
    <scope>NUCLEOTIDE SEQUENCE [LARGE SCALE GENOMIC DNA]</scope>
    <source>
        <strain evidence="2 3">CBS 962.96</strain>
    </source>
</reference>
<protein>
    <submittedName>
        <fullName evidence="2">Uncharacterized protein</fullName>
    </submittedName>
</protein>
<gene>
    <name evidence="2" type="ORF">K435DRAFT_899310</name>
</gene>
<dbReference type="AlphaFoldDB" id="A0A4S8LZP2"/>
<dbReference type="EMBL" id="ML179216">
    <property type="protein sequence ID" value="THU94758.1"/>
    <property type="molecule type" value="Genomic_DNA"/>
</dbReference>
<accession>A0A4S8LZP2</accession>
<evidence type="ECO:0000256" key="1">
    <source>
        <dbReference type="SAM" id="MobiDB-lite"/>
    </source>
</evidence>
<name>A0A4S8LZP2_DENBC</name>
<feature type="compositionally biased region" description="Polar residues" evidence="1">
    <location>
        <begin position="176"/>
        <end position="186"/>
    </location>
</feature>
<organism evidence="2 3">
    <name type="scientific">Dendrothele bispora (strain CBS 962.96)</name>
    <dbReference type="NCBI Taxonomy" id="1314807"/>
    <lineage>
        <taxon>Eukaryota</taxon>
        <taxon>Fungi</taxon>
        <taxon>Dikarya</taxon>
        <taxon>Basidiomycota</taxon>
        <taxon>Agaricomycotina</taxon>
        <taxon>Agaricomycetes</taxon>
        <taxon>Agaricomycetidae</taxon>
        <taxon>Agaricales</taxon>
        <taxon>Agaricales incertae sedis</taxon>
        <taxon>Dendrothele</taxon>
    </lineage>
</organism>